<dbReference type="GO" id="GO:0003676">
    <property type="term" value="F:nucleic acid binding"/>
    <property type="evidence" value="ECO:0007669"/>
    <property type="project" value="InterPro"/>
</dbReference>
<comment type="caution">
    <text evidence="2">The sequence shown here is derived from an EMBL/GenBank/DDBJ whole genome shotgun (WGS) entry which is preliminary data.</text>
</comment>
<dbReference type="SUPFAM" id="SSF53098">
    <property type="entry name" value="Ribonuclease H-like"/>
    <property type="match status" value="1"/>
</dbReference>
<evidence type="ECO:0000313" key="2">
    <source>
        <dbReference type="EMBL" id="GBM39712.1"/>
    </source>
</evidence>
<evidence type="ECO:0000259" key="1">
    <source>
        <dbReference type="PROSITE" id="PS50879"/>
    </source>
</evidence>
<sequence>MEDGVITHSWSTKLRDENTVFQAELLALKETIQYATYITSHQPIKILTVNKASTQASTNPKIHNATARKLFETLLEHPQIELQWIKPHAVYLGNETTDQLAKEAAESDMTPLIMKLPKCHLKTVLRAMMINA</sequence>
<dbReference type="EMBL" id="BGPR01000905">
    <property type="protein sequence ID" value="GBM39712.1"/>
    <property type="molecule type" value="Genomic_DNA"/>
</dbReference>
<dbReference type="InterPro" id="IPR012337">
    <property type="entry name" value="RNaseH-like_sf"/>
</dbReference>
<gene>
    <name evidence="2" type="ORF">AVEN_47517_1</name>
</gene>
<dbReference type="InterPro" id="IPR036397">
    <property type="entry name" value="RNaseH_sf"/>
</dbReference>
<dbReference type="GO" id="GO:0004523">
    <property type="term" value="F:RNA-DNA hybrid ribonuclease activity"/>
    <property type="evidence" value="ECO:0007669"/>
    <property type="project" value="InterPro"/>
</dbReference>
<evidence type="ECO:0000313" key="3">
    <source>
        <dbReference type="Proteomes" id="UP000499080"/>
    </source>
</evidence>
<accession>A0A4Y2FE97</accession>
<feature type="domain" description="RNase H type-1" evidence="1">
    <location>
        <begin position="1"/>
        <end position="106"/>
    </location>
</feature>
<dbReference type="InterPro" id="IPR002156">
    <property type="entry name" value="RNaseH_domain"/>
</dbReference>
<proteinExistence type="predicted"/>
<dbReference type="CDD" id="cd09276">
    <property type="entry name" value="Rnase_HI_RT_non_LTR"/>
    <property type="match status" value="1"/>
</dbReference>
<dbReference type="Proteomes" id="UP000499080">
    <property type="component" value="Unassembled WGS sequence"/>
</dbReference>
<dbReference type="Gene3D" id="3.30.420.10">
    <property type="entry name" value="Ribonuclease H-like superfamily/Ribonuclease H"/>
    <property type="match status" value="1"/>
</dbReference>
<dbReference type="Pfam" id="PF00075">
    <property type="entry name" value="RNase_H"/>
    <property type="match status" value="1"/>
</dbReference>
<name>A0A4Y2FE97_ARAVE</name>
<organism evidence="2 3">
    <name type="scientific">Araneus ventricosus</name>
    <name type="common">Orbweaver spider</name>
    <name type="synonym">Epeira ventricosa</name>
    <dbReference type="NCBI Taxonomy" id="182803"/>
    <lineage>
        <taxon>Eukaryota</taxon>
        <taxon>Metazoa</taxon>
        <taxon>Ecdysozoa</taxon>
        <taxon>Arthropoda</taxon>
        <taxon>Chelicerata</taxon>
        <taxon>Arachnida</taxon>
        <taxon>Araneae</taxon>
        <taxon>Araneomorphae</taxon>
        <taxon>Entelegynae</taxon>
        <taxon>Araneoidea</taxon>
        <taxon>Araneidae</taxon>
        <taxon>Araneus</taxon>
    </lineage>
</organism>
<dbReference type="PROSITE" id="PS50879">
    <property type="entry name" value="RNASE_H_1"/>
    <property type="match status" value="1"/>
</dbReference>
<dbReference type="OrthoDB" id="6514649at2759"/>
<keyword evidence="3" id="KW-1185">Reference proteome</keyword>
<protein>
    <recommendedName>
        <fullName evidence="1">RNase H type-1 domain-containing protein</fullName>
    </recommendedName>
</protein>
<dbReference type="AlphaFoldDB" id="A0A4Y2FE97"/>
<reference evidence="2 3" key="1">
    <citation type="journal article" date="2019" name="Sci. Rep.">
        <title>Orb-weaving spider Araneus ventricosus genome elucidates the spidroin gene catalogue.</title>
        <authorList>
            <person name="Kono N."/>
            <person name="Nakamura H."/>
            <person name="Ohtoshi R."/>
            <person name="Moran D.A.P."/>
            <person name="Shinohara A."/>
            <person name="Yoshida Y."/>
            <person name="Fujiwara M."/>
            <person name="Mori M."/>
            <person name="Tomita M."/>
            <person name="Arakawa K."/>
        </authorList>
    </citation>
    <scope>NUCLEOTIDE SEQUENCE [LARGE SCALE GENOMIC DNA]</scope>
</reference>